<keyword evidence="2 3" id="KW-0413">Isomerase</keyword>
<dbReference type="Pfam" id="PF00160">
    <property type="entry name" value="Pro_isomerase"/>
    <property type="match status" value="1"/>
</dbReference>
<dbReference type="CDD" id="cd00317">
    <property type="entry name" value="cyclophilin"/>
    <property type="match status" value="1"/>
</dbReference>
<dbReference type="SUPFAM" id="SSF50891">
    <property type="entry name" value="Cyclophilin-like"/>
    <property type="match status" value="1"/>
</dbReference>
<comment type="similarity">
    <text evidence="3">Belongs to the cyclophilin-type PPIase family.</text>
</comment>
<proteinExistence type="inferred from homology"/>
<evidence type="ECO:0000313" key="5">
    <source>
        <dbReference type="EMBL" id="MFD2542067.1"/>
    </source>
</evidence>
<keyword evidence="1 3" id="KW-0697">Rotamase</keyword>
<dbReference type="InterPro" id="IPR029000">
    <property type="entry name" value="Cyclophilin-like_dom_sf"/>
</dbReference>
<dbReference type="Proteomes" id="UP001597467">
    <property type="component" value="Unassembled WGS sequence"/>
</dbReference>
<dbReference type="PANTHER" id="PTHR45625:SF4">
    <property type="entry name" value="PEPTIDYLPROLYL ISOMERASE DOMAIN AND WD REPEAT-CONTAINING PROTEIN 1"/>
    <property type="match status" value="1"/>
</dbReference>
<protein>
    <recommendedName>
        <fullName evidence="3">Peptidyl-prolyl cis-trans isomerase</fullName>
        <shortName evidence="3">PPIase</shortName>
        <ecNumber evidence="3">5.2.1.8</ecNumber>
    </recommendedName>
</protein>
<dbReference type="PROSITE" id="PS50072">
    <property type="entry name" value="CSA_PPIASE_2"/>
    <property type="match status" value="1"/>
</dbReference>
<comment type="function">
    <text evidence="3">PPIases accelerate the folding of proteins. It catalyzes the cis-trans isomerization of proline imidic peptide bonds in oligopeptides.</text>
</comment>
<dbReference type="EMBL" id="JBHULM010000009">
    <property type="protein sequence ID" value="MFD2542067.1"/>
    <property type="molecule type" value="Genomic_DNA"/>
</dbReference>
<sequence length="235" mass="27601">MRFVLLCLIPLLFLNCEDKKTEPKKTSKIVQNTSEEKKEAKKDSVIQPEREYPFLTDDNAMEFFLEYEKHNKENKVRITTDFGEIDILLFNETKFHRANFIFLTKQSYFDNTQFYRIVNNFIIQGGNTDDAKVKRKRKKIGKYLLPKDTKRGFKHHRGAVSMPSGAIKNPYKLASPYQFFIVQKKDGAYHLDGDYTIFGKVIRGMDVVDEIAKQETDNAEWPLHNVYIKKVEIIE</sequence>
<evidence type="ECO:0000256" key="1">
    <source>
        <dbReference type="ARBA" id="ARBA00023110"/>
    </source>
</evidence>
<comment type="caution">
    <text evidence="5">The sequence shown here is derived from an EMBL/GenBank/DDBJ whole genome shotgun (WGS) entry which is preliminary data.</text>
</comment>
<dbReference type="PANTHER" id="PTHR45625">
    <property type="entry name" value="PEPTIDYL-PROLYL CIS-TRANS ISOMERASE-RELATED"/>
    <property type="match status" value="1"/>
</dbReference>
<dbReference type="EC" id="5.2.1.8" evidence="3"/>
<gene>
    <name evidence="5" type="ORF">ACFSSB_07005</name>
</gene>
<dbReference type="Gene3D" id="2.40.100.10">
    <property type="entry name" value="Cyclophilin-like"/>
    <property type="match status" value="1"/>
</dbReference>
<organism evidence="5 6">
    <name type="scientific">Lacinutrix gracilariae</name>
    <dbReference type="NCBI Taxonomy" id="1747198"/>
    <lineage>
        <taxon>Bacteria</taxon>
        <taxon>Pseudomonadati</taxon>
        <taxon>Bacteroidota</taxon>
        <taxon>Flavobacteriia</taxon>
        <taxon>Flavobacteriales</taxon>
        <taxon>Flavobacteriaceae</taxon>
        <taxon>Lacinutrix</taxon>
    </lineage>
</organism>
<evidence type="ECO:0000313" key="6">
    <source>
        <dbReference type="Proteomes" id="UP001597467"/>
    </source>
</evidence>
<evidence type="ECO:0000259" key="4">
    <source>
        <dbReference type="PROSITE" id="PS50072"/>
    </source>
</evidence>
<dbReference type="GO" id="GO:0003755">
    <property type="term" value="F:peptidyl-prolyl cis-trans isomerase activity"/>
    <property type="evidence" value="ECO:0007669"/>
    <property type="project" value="UniProtKB-EC"/>
</dbReference>
<reference evidence="6" key="1">
    <citation type="journal article" date="2019" name="Int. J. Syst. Evol. Microbiol.">
        <title>The Global Catalogue of Microorganisms (GCM) 10K type strain sequencing project: providing services to taxonomists for standard genome sequencing and annotation.</title>
        <authorList>
            <consortium name="The Broad Institute Genomics Platform"/>
            <consortium name="The Broad Institute Genome Sequencing Center for Infectious Disease"/>
            <person name="Wu L."/>
            <person name="Ma J."/>
        </authorList>
    </citation>
    <scope>NUCLEOTIDE SEQUENCE [LARGE SCALE GENOMIC DNA]</scope>
    <source>
        <strain evidence="6">KCTC 42808</strain>
    </source>
</reference>
<dbReference type="RefSeq" id="WP_379902454.1">
    <property type="nucleotide sequence ID" value="NZ_JBHULM010000009.1"/>
</dbReference>
<name>A0ABW5K341_9FLAO</name>
<accession>A0ABW5K341</accession>
<dbReference type="InterPro" id="IPR044666">
    <property type="entry name" value="Cyclophilin_A-like"/>
</dbReference>
<evidence type="ECO:0000256" key="2">
    <source>
        <dbReference type="ARBA" id="ARBA00023235"/>
    </source>
</evidence>
<feature type="domain" description="PPIase cyclophilin-type" evidence="4">
    <location>
        <begin position="83"/>
        <end position="233"/>
    </location>
</feature>
<comment type="catalytic activity">
    <reaction evidence="3">
        <text>[protein]-peptidylproline (omega=180) = [protein]-peptidylproline (omega=0)</text>
        <dbReference type="Rhea" id="RHEA:16237"/>
        <dbReference type="Rhea" id="RHEA-COMP:10747"/>
        <dbReference type="Rhea" id="RHEA-COMP:10748"/>
        <dbReference type="ChEBI" id="CHEBI:83833"/>
        <dbReference type="ChEBI" id="CHEBI:83834"/>
        <dbReference type="EC" id="5.2.1.8"/>
    </reaction>
</comment>
<dbReference type="InterPro" id="IPR002130">
    <property type="entry name" value="Cyclophilin-type_PPIase_dom"/>
</dbReference>
<dbReference type="PRINTS" id="PR00153">
    <property type="entry name" value="CSAPPISMRASE"/>
</dbReference>
<evidence type="ECO:0000256" key="3">
    <source>
        <dbReference type="RuleBase" id="RU363019"/>
    </source>
</evidence>
<keyword evidence="6" id="KW-1185">Reference proteome</keyword>